<keyword evidence="7 15" id="KW-0732">Signal</keyword>
<evidence type="ECO:0000256" key="4">
    <source>
        <dbReference type="ARBA" id="ARBA00022452"/>
    </source>
</evidence>
<feature type="signal peptide" evidence="15">
    <location>
        <begin position="1"/>
        <end position="24"/>
    </location>
</feature>
<evidence type="ECO:0000256" key="8">
    <source>
        <dbReference type="ARBA" id="ARBA00023047"/>
    </source>
</evidence>
<keyword evidence="9" id="KW-0406">Ion transport</keyword>
<dbReference type="Pfam" id="PF22461">
    <property type="entry name" value="SLBB_2"/>
    <property type="match status" value="1"/>
</dbReference>
<accession>A0ABW5E3L6</accession>
<keyword evidence="12" id="KW-0564">Palmitate</keyword>
<dbReference type="PANTHER" id="PTHR33619">
    <property type="entry name" value="POLYSACCHARIDE EXPORT PROTEIN GFCE-RELATED"/>
    <property type="match status" value="1"/>
</dbReference>
<keyword evidence="11" id="KW-0472">Membrane</keyword>
<evidence type="ECO:0000256" key="2">
    <source>
        <dbReference type="ARBA" id="ARBA00009450"/>
    </source>
</evidence>
<keyword evidence="19" id="KW-1185">Reference proteome</keyword>
<feature type="domain" description="SLBB" evidence="17">
    <location>
        <begin position="251"/>
        <end position="332"/>
    </location>
</feature>
<evidence type="ECO:0000256" key="6">
    <source>
        <dbReference type="ARBA" id="ARBA00022692"/>
    </source>
</evidence>
<evidence type="ECO:0000256" key="7">
    <source>
        <dbReference type="ARBA" id="ARBA00022729"/>
    </source>
</evidence>
<proteinExistence type="inferred from homology"/>
<evidence type="ECO:0000256" key="15">
    <source>
        <dbReference type="SAM" id="SignalP"/>
    </source>
</evidence>
<feature type="chain" id="PRO_5045261740" evidence="15">
    <location>
        <begin position="25"/>
        <end position="363"/>
    </location>
</feature>
<dbReference type="InterPro" id="IPR003715">
    <property type="entry name" value="Poly_export_N"/>
</dbReference>
<protein>
    <submittedName>
        <fullName evidence="18">SLBB domain-containing protein</fullName>
    </submittedName>
</protein>
<keyword evidence="8" id="KW-0625">Polysaccharide transport</keyword>
<keyword evidence="14" id="KW-0449">Lipoprotein</keyword>
<organism evidence="18 19">
    <name type="scientific">Rubritalea spongiae</name>
    <dbReference type="NCBI Taxonomy" id="430797"/>
    <lineage>
        <taxon>Bacteria</taxon>
        <taxon>Pseudomonadati</taxon>
        <taxon>Verrucomicrobiota</taxon>
        <taxon>Verrucomicrobiia</taxon>
        <taxon>Verrucomicrobiales</taxon>
        <taxon>Rubritaleaceae</taxon>
        <taxon>Rubritalea</taxon>
    </lineage>
</organism>
<evidence type="ECO:0000256" key="13">
    <source>
        <dbReference type="ARBA" id="ARBA00023237"/>
    </source>
</evidence>
<reference evidence="19" key="1">
    <citation type="journal article" date="2019" name="Int. J. Syst. Evol. Microbiol.">
        <title>The Global Catalogue of Microorganisms (GCM) 10K type strain sequencing project: providing services to taxonomists for standard genome sequencing and annotation.</title>
        <authorList>
            <consortium name="The Broad Institute Genomics Platform"/>
            <consortium name="The Broad Institute Genome Sequencing Center for Infectious Disease"/>
            <person name="Wu L."/>
            <person name="Ma J."/>
        </authorList>
    </citation>
    <scope>NUCLEOTIDE SEQUENCE [LARGE SCALE GENOMIC DNA]</scope>
    <source>
        <strain evidence="19">JCM 16545</strain>
    </source>
</reference>
<dbReference type="Gene3D" id="3.30.1950.10">
    <property type="entry name" value="wza like domain"/>
    <property type="match status" value="1"/>
</dbReference>
<comment type="caution">
    <text evidence="18">The sequence shown here is derived from an EMBL/GenBank/DDBJ whole genome shotgun (WGS) entry which is preliminary data.</text>
</comment>
<evidence type="ECO:0000259" key="17">
    <source>
        <dbReference type="Pfam" id="PF22461"/>
    </source>
</evidence>
<evidence type="ECO:0000256" key="1">
    <source>
        <dbReference type="ARBA" id="ARBA00004571"/>
    </source>
</evidence>
<keyword evidence="4" id="KW-1134">Transmembrane beta strand</keyword>
<dbReference type="EMBL" id="JBHUJC010000041">
    <property type="protein sequence ID" value="MFD2277216.1"/>
    <property type="molecule type" value="Genomic_DNA"/>
</dbReference>
<evidence type="ECO:0000256" key="11">
    <source>
        <dbReference type="ARBA" id="ARBA00023136"/>
    </source>
</evidence>
<keyword evidence="3" id="KW-0813">Transport</keyword>
<dbReference type="Gene3D" id="3.10.560.10">
    <property type="entry name" value="Outer membrane lipoprotein wza domain like"/>
    <property type="match status" value="2"/>
</dbReference>
<comment type="subcellular location">
    <subcellularLocation>
        <location evidence="1">Cell outer membrane</location>
        <topology evidence="1">Multi-pass membrane protein</topology>
    </subcellularLocation>
</comment>
<gene>
    <name evidence="18" type="ORF">ACFSQZ_12110</name>
</gene>
<evidence type="ECO:0000256" key="9">
    <source>
        <dbReference type="ARBA" id="ARBA00023065"/>
    </source>
</evidence>
<comment type="similarity">
    <text evidence="2">Belongs to the BexD/CtrA/VexA family.</text>
</comment>
<evidence type="ECO:0000256" key="12">
    <source>
        <dbReference type="ARBA" id="ARBA00023139"/>
    </source>
</evidence>
<keyword evidence="10" id="KW-0626">Porin</keyword>
<feature type="domain" description="Polysaccharide export protein N-terminal" evidence="16">
    <location>
        <begin position="83"/>
        <end position="162"/>
    </location>
</feature>
<evidence type="ECO:0000256" key="10">
    <source>
        <dbReference type="ARBA" id="ARBA00023114"/>
    </source>
</evidence>
<dbReference type="InterPro" id="IPR054765">
    <property type="entry name" value="SLBB_dom"/>
</dbReference>
<dbReference type="Pfam" id="PF02563">
    <property type="entry name" value="Poly_export"/>
    <property type="match status" value="1"/>
</dbReference>
<evidence type="ECO:0000259" key="16">
    <source>
        <dbReference type="Pfam" id="PF02563"/>
    </source>
</evidence>
<dbReference type="Proteomes" id="UP001597297">
    <property type="component" value="Unassembled WGS sequence"/>
</dbReference>
<dbReference type="PANTHER" id="PTHR33619:SF3">
    <property type="entry name" value="POLYSACCHARIDE EXPORT PROTEIN GFCE-RELATED"/>
    <property type="match status" value="1"/>
</dbReference>
<evidence type="ECO:0000256" key="5">
    <source>
        <dbReference type="ARBA" id="ARBA00022597"/>
    </source>
</evidence>
<evidence type="ECO:0000313" key="19">
    <source>
        <dbReference type="Proteomes" id="UP001597297"/>
    </source>
</evidence>
<evidence type="ECO:0000256" key="14">
    <source>
        <dbReference type="ARBA" id="ARBA00023288"/>
    </source>
</evidence>
<keyword evidence="13" id="KW-0998">Cell outer membrane</keyword>
<dbReference type="InterPro" id="IPR049712">
    <property type="entry name" value="Poly_export"/>
</dbReference>
<keyword evidence="6" id="KW-0812">Transmembrane</keyword>
<evidence type="ECO:0000256" key="3">
    <source>
        <dbReference type="ARBA" id="ARBA00022448"/>
    </source>
</evidence>
<keyword evidence="5" id="KW-0762">Sugar transport</keyword>
<evidence type="ECO:0000313" key="18">
    <source>
        <dbReference type="EMBL" id="MFD2277216.1"/>
    </source>
</evidence>
<name>A0ABW5E3L6_9BACT</name>
<dbReference type="RefSeq" id="WP_377093999.1">
    <property type="nucleotide sequence ID" value="NZ_JBHSJM010000001.1"/>
</dbReference>
<sequence>MKKLLALTSTLASFLLLNSCQWTPEQGPTNMDAIHDAQKEGKFPTNEYVIIDVNNLNITEINKPQIIQSNSIPKTDLIKTYADAIRPYDKLALQVIDTAETGGFSSRDGRPVQFGPIEVPQSGKISIPYAGDFNVIGKEITDVQNEIQNAYSTVFNTAQVSLNRISRLPLTANVIGIANKPGQQQIDRKGVTLADLVAKSGGTAIEPFTCEYKLHREGRTYLLNNKEVTTKNILAQDGDILEIQKSDKHAVTILGAVNRPGSYPFPNNDARLADFIGQGGGVSSNRADVTGVFVFRKTSNDSATIFRFNLSDPSGVIYASRFLVHGDDIVYVTEAPLARWNRMIRNILPFSQVSNFSRIGTAF</sequence>